<organism evidence="4 6">
    <name type="scientific">Synchytrium endobioticum</name>
    <dbReference type="NCBI Taxonomy" id="286115"/>
    <lineage>
        <taxon>Eukaryota</taxon>
        <taxon>Fungi</taxon>
        <taxon>Fungi incertae sedis</taxon>
        <taxon>Chytridiomycota</taxon>
        <taxon>Chytridiomycota incertae sedis</taxon>
        <taxon>Chytridiomycetes</taxon>
        <taxon>Synchytriales</taxon>
        <taxon>Synchytriaceae</taxon>
        <taxon>Synchytrium</taxon>
    </lineage>
</organism>
<dbReference type="Pfam" id="PF19343">
    <property type="entry name" value="HAM1_N"/>
    <property type="match status" value="1"/>
</dbReference>
<feature type="domain" description="HAM1-like C-terminal" evidence="2">
    <location>
        <begin position="777"/>
        <end position="828"/>
    </location>
</feature>
<dbReference type="OrthoDB" id="19394at2759"/>
<feature type="region of interest" description="Disordered" evidence="1">
    <location>
        <begin position="856"/>
        <end position="900"/>
    </location>
</feature>
<feature type="domain" description="HAM1-like N-terminal" evidence="3">
    <location>
        <begin position="121"/>
        <end position="759"/>
    </location>
</feature>
<evidence type="ECO:0000256" key="1">
    <source>
        <dbReference type="SAM" id="MobiDB-lite"/>
    </source>
</evidence>
<dbReference type="Proteomes" id="UP000320475">
    <property type="component" value="Unassembled WGS sequence"/>
</dbReference>
<dbReference type="InterPro" id="IPR017943">
    <property type="entry name" value="Bactericidal_perm-incr_a/b_dom"/>
</dbReference>
<evidence type="ECO:0000313" key="5">
    <source>
        <dbReference type="EMBL" id="TPX40214.1"/>
    </source>
</evidence>
<evidence type="ECO:0000313" key="7">
    <source>
        <dbReference type="Proteomes" id="UP000320475"/>
    </source>
</evidence>
<dbReference type="STRING" id="286115.A0A507CIF1"/>
<dbReference type="SUPFAM" id="SSF55394">
    <property type="entry name" value="Bactericidal permeability-increasing protein, BPI"/>
    <property type="match status" value="1"/>
</dbReference>
<dbReference type="Pfam" id="PF14613">
    <property type="entry name" value="HAM1_C"/>
    <property type="match status" value="1"/>
</dbReference>
<feature type="region of interest" description="Disordered" evidence="1">
    <location>
        <begin position="281"/>
        <end position="336"/>
    </location>
</feature>
<keyword evidence="6" id="KW-1185">Reference proteome</keyword>
<name>A0A507CIF1_9FUNG</name>
<accession>A0A507CIF1</accession>
<feature type="compositionally biased region" description="Low complexity" evidence="1">
    <location>
        <begin position="360"/>
        <end position="369"/>
    </location>
</feature>
<dbReference type="VEuPathDB" id="FungiDB:SeMB42_g06425"/>
<evidence type="ECO:0000259" key="3">
    <source>
        <dbReference type="Pfam" id="PF19343"/>
    </source>
</evidence>
<evidence type="ECO:0000259" key="2">
    <source>
        <dbReference type="Pfam" id="PF14613"/>
    </source>
</evidence>
<proteinExistence type="predicted"/>
<dbReference type="InterPro" id="IPR027842">
    <property type="entry name" value="HAM1-like_C"/>
</dbReference>
<feature type="compositionally biased region" description="Polar residues" evidence="1">
    <location>
        <begin position="313"/>
        <end position="325"/>
    </location>
</feature>
<protein>
    <submittedName>
        <fullName evidence="4">Uncharacterized protein</fullName>
    </submittedName>
</protein>
<feature type="region of interest" description="Disordered" evidence="1">
    <location>
        <begin position="349"/>
        <end position="400"/>
    </location>
</feature>
<feature type="region of interest" description="Disordered" evidence="1">
    <location>
        <begin position="85"/>
        <end position="129"/>
    </location>
</feature>
<dbReference type="GO" id="GO:0008289">
    <property type="term" value="F:lipid binding"/>
    <property type="evidence" value="ECO:0007669"/>
    <property type="project" value="InterPro"/>
</dbReference>
<dbReference type="PANTHER" id="PTHR31138">
    <property type="entry name" value="CHROMOSOME 19, WHOLE GENOME SHOTGUN SEQUENCE"/>
    <property type="match status" value="1"/>
</dbReference>
<dbReference type="EMBL" id="QEAM01000405">
    <property type="protein sequence ID" value="TPX40214.1"/>
    <property type="molecule type" value="Genomic_DNA"/>
</dbReference>
<dbReference type="PANTHER" id="PTHR31138:SF1">
    <property type="entry name" value="PDZ DOMAIN-CONTAINING PROTEIN"/>
    <property type="match status" value="1"/>
</dbReference>
<feature type="compositionally biased region" description="Basic residues" evidence="1">
    <location>
        <begin position="296"/>
        <end position="308"/>
    </location>
</feature>
<sequence>MVYLANAYSVLCSVPSRLFSGITLMLLAGFFSSFDAWPSGCRTTAKVTQVRNSIKQALTPKPHQSNSNKMPTTDYIASLRATKRKGTPLSFGPSSEYPPPTLPRRSRQTPPTPPRTPTFGRARDTSDRDTGIQQQLKILAALEALREGKLPSNDQLLKLIDALENAPFLQHNRHKLSGDGKKAMHDAETLAETLKRVVLEKNQNENLQHFIYHARTAAMATSADGGGISAPALADIRKGFSSMYNLGRLLLTNEEFRDLLSEFSSMLQDIFVGSAVRITGRGSHADGDEGLEGSRKRSRTPSRARRTPAKPTSESTAATVGTRTTVKPGPVPQSMTVIGEEPFAIPVTVHGQSAPSDSHQLQQEQQQQQSGERVQPAAATTATAAAEGETGGPSSDVQSNKFSVKSLASKMKGAVRDESSTGGNVVSAIAESIQDLPDEQLSDIMDKFKRVMHEIQGYPEYQDAIGYLIELARELGQVGYYAADALRRGSRSSVVDPNVRQAQQELFQLVENFASGVELQPLFDHLYNLRSAMSTDRELRGLAHDGARFMERSLKEPDYIGDPDYAYFGSQLINRARRVLLEKYQEDTYGSIESGQRVLDGFASDELTREFGRDVRILTQDLFLNEQGRVTIKTSLVNDVFSVIFPMMIEQIRYLPIPRIEHLDENYHVIVENIVLASENFLPNYMEIKLKNAALIPLRRHETTSLSHGFTMNLYQIQAHMEDMPFYFRRKSFPSITDCGVCDVHLSGQGITVMVKMAIDQYSESRTLVPRRIRCFVDQLDLSIHNSQHDTLYRALSPVLNTVLKTQIASAIENQVFDIIHSLDSSVTEWKVKYLLTQPASDEEATSRRPLSRFLSSAIGGGGTQRHSGFSLKGHPKRAPSLKARGSRGPGAAWSTNRFD</sequence>
<dbReference type="AlphaFoldDB" id="A0A507CIF1"/>
<feature type="compositionally biased region" description="Polar residues" evidence="1">
    <location>
        <begin position="350"/>
        <end position="359"/>
    </location>
</feature>
<comment type="caution">
    <text evidence="4">The sequence shown here is derived from an EMBL/GenBank/DDBJ whole genome shotgun (WGS) entry which is preliminary data.</text>
</comment>
<evidence type="ECO:0000313" key="4">
    <source>
        <dbReference type="EMBL" id="TPX39179.1"/>
    </source>
</evidence>
<feature type="compositionally biased region" description="Basic and acidic residues" evidence="1">
    <location>
        <begin position="283"/>
        <end position="295"/>
    </location>
</feature>
<feature type="compositionally biased region" description="Low complexity" evidence="1">
    <location>
        <begin position="377"/>
        <end position="388"/>
    </location>
</feature>
<gene>
    <name evidence="5" type="ORF">SeLEV6574_g06734</name>
    <name evidence="4" type="ORF">SeMB42_g06425</name>
</gene>
<evidence type="ECO:0000313" key="6">
    <source>
        <dbReference type="Proteomes" id="UP000317494"/>
    </source>
</evidence>
<dbReference type="Proteomes" id="UP000317494">
    <property type="component" value="Unassembled WGS sequence"/>
</dbReference>
<dbReference type="EMBL" id="QEAN01000361">
    <property type="protein sequence ID" value="TPX39179.1"/>
    <property type="molecule type" value="Genomic_DNA"/>
</dbReference>
<dbReference type="InterPro" id="IPR045967">
    <property type="entry name" value="HAM1-like_N"/>
</dbReference>
<reference evidence="6 7" key="1">
    <citation type="journal article" date="2019" name="Sci. Rep.">
        <title>Comparative genomics of chytrid fungi reveal insights into the obligate biotrophic and pathogenic lifestyle of Synchytrium endobioticum.</title>
        <authorList>
            <person name="van de Vossenberg B.T.L.H."/>
            <person name="Warris S."/>
            <person name="Nguyen H.D.T."/>
            <person name="van Gent-Pelzer M.P.E."/>
            <person name="Joly D.L."/>
            <person name="van de Geest H.C."/>
            <person name="Bonants P.J.M."/>
            <person name="Smith D.S."/>
            <person name="Levesque C.A."/>
            <person name="van der Lee T.A.J."/>
        </authorList>
    </citation>
    <scope>NUCLEOTIDE SEQUENCE [LARGE SCALE GENOMIC DNA]</scope>
    <source>
        <strain evidence="5 7">LEV6574</strain>
        <strain evidence="4 6">MB42</strain>
    </source>
</reference>
<dbReference type="Gene3D" id="3.15.10.10">
    <property type="entry name" value="Bactericidal permeability-increasing protein, domain 1"/>
    <property type="match status" value="1"/>
</dbReference>